<evidence type="ECO:0000313" key="18">
    <source>
        <dbReference type="Proteomes" id="UP000007648"/>
    </source>
</evidence>
<dbReference type="PANTHER" id="PTHR24068">
    <property type="entry name" value="UBIQUITIN-CONJUGATING ENZYME E2"/>
    <property type="match status" value="1"/>
</dbReference>
<evidence type="ECO:0000256" key="7">
    <source>
        <dbReference type="ARBA" id="ARBA00031729"/>
    </source>
</evidence>
<protein>
    <recommendedName>
        <fullName evidence="9">Ubiquitin-conjugating enzyme E2 K</fullName>
        <ecNumber evidence="1">2.3.2.23</ecNumber>
    </recommendedName>
    <alternativeName>
        <fullName evidence="10">E2 ubiquitin-conjugating enzyme K</fullName>
    </alternativeName>
    <alternativeName>
        <fullName evidence="12">Huntingtin-interacting protein 2</fullName>
    </alternativeName>
    <alternativeName>
        <fullName evidence="7">Ubiquitin carrier protein</fullName>
    </alternativeName>
    <alternativeName>
        <fullName evidence="11">Ubiquitin-conjugating enzyme E2-25 kDa</fullName>
    </alternativeName>
    <alternativeName>
        <fullName evidence="6">Ubiquitin-protein ligase</fullName>
    </alternativeName>
</protein>
<dbReference type="Gene3D" id="3.10.110.10">
    <property type="entry name" value="Ubiquitin Conjugating Enzyme"/>
    <property type="match status" value="1"/>
</dbReference>
<evidence type="ECO:0000313" key="17">
    <source>
        <dbReference type="Ensembl" id="ENSSHAP00000040300.1"/>
    </source>
</evidence>
<dbReference type="GO" id="GO:0005524">
    <property type="term" value="F:ATP binding"/>
    <property type="evidence" value="ECO:0007669"/>
    <property type="project" value="UniProtKB-UniRule"/>
</dbReference>
<dbReference type="Pfam" id="PF00627">
    <property type="entry name" value="UBA"/>
    <property type="match status" value="1"/>
</dbReference>
<dbReference type="InterPro" id="IPR015940">
    <property type="entry name" value="UBA"/>
</dbReference>
<evidence type="ECO:0000256" key="10">
    <source>
        <dbReference type="ARBA" id="ARBA00076325"/>
    </source>
</evidence>
<keyword evidence="18" id="KW-1185">Reference proteome</keyword>
<reference evidence="17" key="2">
    <citation type="submission" date="2025-08" db="UniProtKB">
        <authorList>
            <consortium name="Ensembl"/>
        </authorList>
    </citation>
    <scope>IDENTIFICATION</scope>
</reference>
<dbReference type="InterPro" id="IPR016135">
    <property type="entry name" value="UBQ-conjugating_enzyme/RWD"/>
</dbReference>
<accession>A0A7N4PNL1</accession>
<dbReference type="Proteomes" id="UP000007648">
    <property type="component" value="Unassembled WGS sequence"/>
</dbReference>
<evidence type="ECO:0000256" key="5">
    <source>
        <dbReference type="ARBA" id="ARBA00022840"/>
    </source>
</evidence>
<dbReference type="PROSITE" id="PS00183">
    <property type="entry name" value="UBC_1"/>
    <property type="match status" value="1"/>
</dbReference>
<dbReference type="InterPro" id="IPR009060">
    <property type="entry name" value="UBA-like_sf"/>
</dbReference>
<comment type="similarity">
    <text evidence="14">Belongs to the ubiquitin-conjugating enzyme family.</text>
</comment>
<proteinExistence type="inferred from homology"/>
<evidence type="ECO:0000256" key="3">
    <source>
        <dbReference type="ARBA" id="ARBA00022741"/>
    </source>
</evidence>
<dbReference type="InParanoid" id="A0A7N4PNL1"/>
<evidence type="ECO:0000256" key="12">
    <source>
        <dbReference type="ARBA" id="ARBA00080337"/>
    </source>
</evidence>
<dbReference type="GO" id="GO:0061631">
    <property type="term" value="F:ubiquitin conjugating enzyme activity"/>
    <property type="evidence" value="ECO:0007669"/>
    <property type="project" value="UniProtKB-EC"/>
</dbReference>
<dbReference type="SUPFAM" id="SSF46934">
    <property type="entry name" value="UBA-like"/>
    <property type="match status" value="1"/>
</dbReference>
<feature type="active site" description="Glycyl thioester intermediate" evidence="13">
    <location>
        <position position="143"/>
    </location>
</feature>
<keyword evidence="2" id="KW-0808">Transferase</keyword>
<dbReference type="InterPro" id="IPR000608">
    <property type="entry name" value="UBC"/>
</dbReference>
<feature type="domain" description="UBA" evidence="15">
    <location>
        <begin position="211"/>
        <end position="251"/>
    </location>
</feature>
<dbReference type="PROSITE" id="PS50127">
    <property type="entry name" value="UBC_2"/>
    <property type="match status" value="1"/>
</dbReference>
<comment type="subunit">
    <text evidence="8">Interacts with RNF138/NARF. Interacts with BRCA1.</text>
</comment>
<keyword evidence="3 14" id="KW-0547">Nucleotide-binding</keyword>
<keyword evidence="5 14" id="KW-0067">ATP-binding</keyword>
<dbReference type="Gene3D" id="1.10.8.10">
    <property type="entry name" value="DNA helicase RuvA subunit, C-terminal domain"/>
    <property type="match status" value="1"/>
</dbReference>
<dbReference type="EC" id="2.3.2.23" evidence="1"/>
<gene>
    <name evidence="17" type="primary">UBE2K</name>
</gene>
<dbReference type="InterPro" id="IPR042599">
    <property type="entry name" value="UBE2K_UBA"/>
</dbReference>
<dbReference type="CDD" id="cd23800">
    <property type="entry name" value="UBCc_UBE2K"/>
    <property type="match status" value="1"/>
</dbReference>
<dbReference type="AlphaFoldDB" id="A0A7N4PNL1"/>
<keyword evidence="4 14" id="KW-0833">Ubl conjugation pathway</keyword>
<evidence type="ECO:0000256" key="8">
    <source>
        <dbReference type="ARBA" id="ARBA00062255"/>
    </source>
</evidence>
<dbReference type="FunFam" id="1.10.8.10:FF:000010">
    <property type="entry name" value="Putative ubiquitin-conjugating enzyme e2 k"/>
    <property type="match status" value="1"/>
</dbReference>
<evidence type="ECO:0000256" key="11">
    <source>
        <dbReference type="ARBA" id="ARBA00080032"/>
    </source>
</evidence>
<evidence type="ECO:0000256" key="13">
    <source>
        <dbReference type="PROSITE-ProRule" id="PRU10133"/>
    </source>
</evidence>
<evidence type="ECO:0000259" key="15">
    <source>
        <dbReference type="PROSITE" id="PS50030"/>
    </source>
</evidence>
<feature type="domain" description="UBC core" evidence="16">
    <location>
        <begin position="52"/>
        <end position="205"/>
    </location>
</feature>
<name>A0A7N4PNL1_SARHA</name>
<evidence type="ECO:0000256" key="6">
    <source>
        <dbReference type="ARBA" id="ARBA00030012"/>
    </source>
</evidence>
<dbReference type="SUPFAM" id="SSF54495">
    <property type="entry name" value="UBC-like"/>
    <property type="match status" value="1"/>
</dbReference>
<evidence type="ECO:0000256" key="4">
    <source>
        <dbReference type="ARBA" id="ARBA00022786"/>
    </source>
</evidence>
<evidence type="ECO:0000256" key="14">
    <source>
        <dbReference type="RuleBase" id="RU362109"/>
    </source>
</evidence>
<reference evidence="17 18" key="1">
    <citation type="journal article" date="2011" name="Proc. Natl. Acad. Sci. U.S.A.">
        <title>Genetic diversity and population structure of the endangered marsupial Sarcophilus harrisii (Tasmanian devil).</title>
        <authorList>
            <person name="Miller W."/>
            <person name="Hayes V.M."/>
            <person name="Ratan A."/>
            <person name="Petersen D.C."/>
            <person name="Wittekindt N.E."/>
            <person name="Miller J."/>
            <person name="Walenz B."/>
            <person name="Knight J."/>
            <person name="Qi J."/>
            <person name="Zhao F."/>
            <person name="Wang Q."/>
            <person name="Bedoya-Reina O.C."/>
            <person name="Katiyar N."/>
            <person name="Tomsho L.P."/>
            <person name="Kasson L.M."/>
            <person name="Hardie R.A."/>
            <person name="Woodbridge P."/>
            <person name="Tindall E.A."/>
            <person name="Bertelsen M.F."/>
            <person name="Dixon D."/>
            <person name="Pyecroft S."/>
            <person name="Helgen K.M."/>
            <person name="Lesk A.M."/>
            <person name="Pringle T.H."/>
            <person name="Patterson N."/>
            <person name="Zhang Y."/>
            <person name="Kreiss A."/>
            <person name="Woods G.M."/>
            <person name="Jones M.E."/>
            <person name="Schuster S.C."/>
        </authorList>
    </citation>
    <scope>NUCLEOTIDE SEQUENCE [LARGE SCALE GENOMIC DNA]</scope>
</reference>
<evidence type="ECO:0000256" key="1">
    <source>
        <dbReference type="ARBA" id="ARBA00012486"/>
    </source>
</evidence>
<dbReference type="GeneTree" id="ENSGT00670000098059"/>
<dbReference type="Ensembl" id="ENSSHAT00000033704.1">
    <property type="protein sequence ID" value="ENSSHAP00000040300.1"/>
    <property type="gene ID" value="ENSSHAG00000021204.1"/>
</dbReference>
<evidence type="ECO:0000256" key="2">
    <source>
        <dbReference type="ARBA" id="ARBA00022679"/>
    </source>
</evidence>
<organism evidence="17 18">
    <name type="scientific">Sarcophilus harrisii</name>
    <name type="common">Tasmanian devil</name>
    <name type="synonym">Sarcophilus laniarius</name>
    <dbReference type="NCBI Taxonomy" id="9305"/>
    <lineage>
        <taxon>Eukaryota</taxon>
        <taxon>Metazoa</taxon>
        <taxon>Chordata</taxon>
        <taxon>Craniata</taxon>
        <taxon>Vertebrata</taxon>
        <taxon>Euteleostomi</taxon>
        <taxon>Mammalia</taxon>
        <taxon>Metatheria</taxon>
        <taxon>Dasyuromorphia</taxon>
        <taxon>Dasyuridae</taxon>
        <taxon>Sarcophilus</taxon>
    </lineage>
</organism>
<dbReference type="FunFam" id="3.10.110.10:FF:000021">
    <property type="entry name" value="Putative ubiquitin-conjugating enzyme e2 k"/>
    <property type="match status" value="1"/>
</dbReference>
<dbReference type="CDD" id="cd14390">
    <property type="entry name" value="UBA_II_E2_UBE2K"/>
    <property type="match status" value="1"/>
</dbReference>
<dbReference type="PROSITE" id="PS50030">
    <property type="entry name" value="UBA"/>
    <property type="match status" value="1"/>
</dbReference>
<dbReference type="InterPro" id="IPR023313">
    <property type="entry name" value="UBQ-conjugating_AS"/>
</dbReference>
<dbReference type="SMART" id="SM00165">
    <property type="entry name" value="UBA"/>
    <property type="match status" value="1"/>
</dbReference>
<evidence type="ECO:0000259" key="16">
    <source>
        <dbReference type="PROSITE" id="PS50127"/>
    </source>
</evidence>
<reference evidence="17" key="3">
    <citation type="submission" date="2025-09" db="UniProtKB">
        <authorList>
            <consortium name="Ensembl"/>
        </authorList>
    </citation>
    <scope>IDENTIFICATION</scope>
</reference>
<dbReference type="SMART" id="SM00212">
    <property type="entry name" value="UBCc"/>
    <property type="match status" value="1"/>
</dbReference>
<evidence type="ECO:0000256" key="9">
    <source>
        <dbReference type="ARBA" id="ARBA00072444"/>
    </source>
</evidence>
<dbReference type="Pfam" id="PF00179">
    <property type="entry name" value="UQ_con"/>
    <property type="match status" value="1"/>
</dbReference>
<sequence>MSFFQSIVCMILMRYMRSNKSQKWGVTQNEFTHSNHLQVMGQSFTIMLSKVPNGLRINKEVKVGPFMGKDGKTSKNQIKVDLVDENFTELRGEIAGPPDTPYEGGRYQLEIKIPETYPFNPPKVRFITKIWHPNISSVTGAICLDILKDQWAAAMTLRTVLLSLQALLAAAEPDDPQDAVVANQYKQNPEMFKQTARLWAHVYAGAPVSSPEYTKKIENLCAMGFDRNAVIVALSSKSWDVETATELLLSN</sequence>